<comment type="similarity">
    <text evidence="1 3">Belongs to the glycosyl hydrolase 57 family.</text>
</comment>
<proteinExistence type="inferred from homology"/>
<evidence type="ECO:0000256" key="2">
    <source>
        <dbReference type="ARBA" id="ARBA00023277"/>
    </source>
</evidence>
<evidence type="ECO:0000256" key="1">
    <source>
        <dbReference type="ARBA" id="ARBA00006821"/>
    </source>
</evidence>
<name>A0A7C4LMZ7_9PLAN</name>
<dbReference type="GO" id="GO:0003824">
    <property type="term" value="F:catalytic activity"/>
    <property type="evidence" value="ECO:0007669"/>
    <property type="project" value="InterPro"/>
</dbReference>
<keyword evidence="2 3" id="KW-0119">Carbohydrate metabolism</keyword>
<dbReference type="AlphaFoldDB" id="A0A7C4LMZ7"/>
<dbReference type="CDD" id="cd10796">
    <property type="entry name" value="GH57N_APU"/>
    <property type="match status" value="1"/>
</dbReference>
<dbReference type="EMBL" id="DSVQ01000012">
    <property type="protein sequence ID" value="HGT39639.1"/>
    <property type="molecule type" value="Genomic_DNA"/>
</dbReference>
<feature type="domain" description="Glycoside hydrolase family 57 N-terminal" evidence="4">
    <location>
        <begin position="7"/>
        <end position="433"/>
    </location>
</feature>
<evidence type="ECO:0000256" key="3">
    <source>
        <dbReference type="RuleBase" id="RU361196"/>
    </source>
</evidence>
<accession>A0A7C4LMZ7</accession>
<dbReference type="SUPFAM" id="SSF88713">
    <property type="entry name" value="Glycoside hydrolase/deacetylase"/>
    <property type="match status" value="1"/>
</dbReference>
<evidence type="ECO:0000259" key="4">
    <source>
        <dbReference type="Pfam" id="PF03065"/>
    </source>
</evidence>
<sequence length="728" mass="83602">MQPVCLALYWHQHQPYYPDRVGGENYMPWVRLHGTKDYWGMAWHIKEVPEFRCTINLVPSLLQQLRAYTEEGASDRHLDISRIPADGLSESDVAYMLDQFFMANFDHMIRPYPRYLELHQKRGSHEPRERAMKRFTERDLRDLQVWSNLTWMHPLLFERDSDLKALMQKGQNYTESDKAWLLRKQLDVLRDIIPLHKQLMQGGQVELTTTPFYHPILPLLWDKRSARQAMPGCALPKHLDSYRDDAVVHLRRAVEYHHKLFGTPPVGMWPSEGSVSQDVIAAIADVGIQWIATDEEILAHSTNGWVSRDAGGYIRHPELLYRPWKVEDQGRSLQIIFRDHALSDLIGFQYQRSDPVHAANDLVGKLEAIGRAVEPHNAARPALVPIILDGENCWEYYPDGGVRFLRTLYRQCVQRPTIRPLRVSDALHEVPAHDKIGHLFAGSWISHNFAIWIGHAEDNTAWDLLHQTREFLKQTQALGTLPADLLARAWEEIYIAEGSDWYWWFGDDHSSAQDSLFDQLFRKHLKNVYILLKTPYPPQLDKPISRGGQRPIHSQPRGFLPVKVDGRHTFFEWINAGQYVAGSERGTMTMVTQGVIRELHFGFDEQRFLLRVDTVSRAAEDLHAVELLRIGFAEPRDVEIRVTGFVAGPLQAAVFVNNLRQAAAGEVAMRRVLELGVPLAALGIHANSAVEFFVETVDSGQNADRLPREGLISLTCPSKDFEYLMWQA</sequence>
<gene>
    <name evidence="5" type="ORF">ENS64_10305</name>
</gene>
<dbReference type="PANTHER" id="PTHR36306">
    <property type="entry name" value="ALPHA-AMYLASE-RELATED-RELATED"/>
    <property type="match status" value="1"/>
</dbReference>
<protein>
    <submittedName>
        <fullName evidence="5">Alpha-amylase/alpha-mannosidase</fullName>
    </submittedName>
</protein>
<dbReference type="InterPro" id="IPR011330">
    <property type="entry name" value="Glyco_hydro/deAcase_b/a-brl"/>
</dbReference>
<comment type="caution">
    <text evidence="5">The sequence shown here is derived from an EMBL/GenBank/DDBJ whole genome shotgun (WGS) entry which is preliminary data.</text>
</comment>
<dbReference type="Gene3D" id="3.20.110.10">
    <property type="entry name" value="Glycoside hydrolase 38, N terminal domain"/>
    <property type="match status" value="1"/>
</dbReference>
<dbReference type="PANTHER" id="PTHR36306:SF1">
    <property type="entry name" value="ALPHA-AMYLASE-RELATED"/>
    <property type="match status" value="1"/>
</dbReference>
<dbReference type="InterPro" id="IPR004300">
    <property type="entry name" value="Glyco_hydro_57_N"/>
</dbReference>
<organism evidence="5">
    <name type="scientific">Schlesneria paludicola</name>
    <dbReference type="NCBI Taxonomy" id="360056"/>
    <lineage>
        <taxon>Bacteria</taxon>
        <taxon>Pseudomonadati</taxon>
        <taxon>Planctomycetota</taxon>
        <taxon>Planctomycetia</taxon>
        <taxon>Planctomycetales</taxon>
        <taxon>Planctomycetaceae</taxon>
        <taxon>Schlesneria</taxon>
    </lineage>
</organism>
<dbReference type="GO" id="GO:0005975">
    <property type="term" value="P:carbohydrate metabolic process"/>
    <property type="evidence" value="ECO:0007669"/>
    <property type="project" value="InterPro"/>
</dbReference>
<dbReference type="InterPro" id="IPR052046">
    <property type="entry name" value="GH57_Enzymes"/>
</dbReference>
<evidence type="ECO:0000313" key="5">
    <source>
        <dbReference type="EMBL" id="HGT39639.1"/>
    </source>
</evidence>
<dbReference type="Pfam" id="PF03065">
    <property type="entry name" value="Glyco_hydro_57"/>
    <property type="match status" value="1"/>
</dbReference>
<reference evidence="5" key="1">
    <citation type="journal article" date="2020" name="mSystems">
        <title>Genome- and Community-Level Interaction Insights into Carbon Utilization and Element Cycling Functions of Hydrothermarchaeota in Hydrothermal Sediment.</title>
        <authorList>
            <person name="Zhou Z."/>
            <person name="Liu Y."/>
            <person name="Xu W."/>
            <person name="Pan J."/>
            <person name="Luo Z.H."/>
            <person name="Li M."/>
        </authorList>
    </citation>
    <scope>NUCLEOTIDE SEQUENCE [LARGE SCALE GENOMIC DNA]</scope>
    <source>
        <strain evidence="5">SpSt-508</strain>
    </source>
</reference>
<dbReference type="InterPro" id="IPR027291">
    <property type="entry name" value="Glyco_hydro_38_N_sf"/>
</dbReference>